<feature type="domain" description="LamG-like jellyroll fold" evidence="3">
    <location>
        <begin position="91"/>
        <end position="224"/>
    </location>
</feature>
<organism evidence="4 5">
    <name type="scientific">Rhizocola hellebori</name>
    <dbReference type="NCBI Taxonomy" id="1392758"/>
    <lineage>
        <taxon>Bacteria</taxon>
        <taxon>Bacillati</taxon>
        <taxon>Actinomycetota</taxon>
        <taxon>Actinomycetes</taxon>
        <taxon>Micromonosporales</taxon>
        <taxon>Micromonosporaceae</taxon>
        <taxon>Rhizocola</taxon>
    </lineage>
</organism>
<name>A0A8J3VK73_9ACTN</name>
<dbReference type="Proteomes" id="UP000612899">
    <property type="component" value="Unassembled WGS sequence"/>
</dbReference>
<keyword evidence="2" id="KW-1015">Disulfide bond</keyword>
<reference evidence="4" key="1">
    <citation type="submission" date="2021-01" db="EMBL/GenBank/DDBJ databases">
        <title>Whole genome shotgun sequence of Rhizocola hellebori NBRC 109834.</title>
        <authorList>
            <person name="Komaki H."/>
            <person name="Tamura T."/>
        </authorList>
    </citation>
    <scope>NUCLEOTIDE SEQUENCE</scope>
    <source>
        <strain evidence="4">NBRC 109834</strain>
    </source>
</reference>
<dbReference type="InterPro" id="IPR013320">
    <property type="entry name" value="ConA-like_dom_sf"/>
</dbReference>
<evidence type="ECO:0000256" key="2">
    <source>
        <dbReference type="ARBA" id="ARBA00023157"/>
    </source>
</evidence>
<dbReference type="InterPro" id="IPR006558">
    <property type="entry name" value="LamG-like"/>
</dbReference>
<protein>
    <recommendedName>
        <fullName evidence="3">LamG-like jellyroll fold domain-containing protein</fullName>
    </recommendedName>
</protein>
<sequence length="357" mass="37497">MLAAGAIIKGSPGDTEKLQLASTACLTPPDGIVSWWTGDGSGTDIVGGNDSTNFGADFGAGLVDQAYHLAGGGPSAAYFTAPAAPEFAAATQYSVEFWFRPIIEIAPGHLSAYLLLANGQENSIGLSNGDTRLELRGPLPRAYSDSLTWQAGVWHHVGLTYQNPGGYRLFLDGVLVGTTAETLSILAGASILHFGWIFVSYGNPDSFPGDLDEITMYSRALGDAEIAAVHTAGSAGKCKQSSYPFAGFFSPVDNLPVVNSMRAGRAVPVKFSLGADLGLNVLSAGYPKSEQVACDSSALVDGVEETLTAGGSSLAYNPITGQYSYVWKTNNDWSGTCRQLVVKLTDGSMHRANFQFN</sequence>
<evidence type="ECO:0000256" key="1">
    <source>
        <dbReference type="ARBA" id="ARBA00022729"/>
    </source>
</evidence>
<evidence type="ECO:0000313" key="4">
    <source>
        <dbReference type="EMBL" id="GIH09237.1"/>
    </source>
</evidence>
<accession>A0A8J3VK73</accession>
<keyword evidence="1" id="KW-0732">Signal</keyword>
<dbReference type="SMART" id="SM00560">
    <property type="entry name" value="LamGL"/>
    <property type="match status" value="1"/>
</dbReference>
<gene>
    <name evidence="4" type="ORF">Rhe02_73040</name>
</gene>
<keyword evidence="5" id="KW-1185">Reference proteome</keyword>
<comment type="caution">
    <text evidence="4">The sequence shown here is derived from an EMBL/GenBank/DDBJ whole genome shotgun (WGS) entry which is preliminary data.</text>
</comment>
<proteinExistence type="predicted"/>
<evidence type="ECO:0000259" key="3">
    <source>
        <dbReference type="SMART" id="SM00560"/>
    </source>
</evidence>
<dbReference type="AlphaFoldDB" id="A0A8J3VK73"/>
<dbReference type="NCBIfam" id="NF038114">
    <property type="entry name" value="rightmost"/>
    <property type="match status" value="1"/>
</dbReference>
<dbReference type="Gene3D" id="2.60.120.200">
    <property type="match status" value="1"/>
</dbReference>
<evidence type="ECO:0000313" key="5">
    <source>
        <dbReference type="Proteomes" id="UP000612899"/>
    </source>
</evidence>
<dbReference type="SUPFAM" id="SSF49899">
    <property type="entry name" value="Concanavalin A-like lectins/glucanases"/>
    <property type="match status" value="1"/>
</dbReference>
<dbReference type="Pfam" id="PF13385">
    <property type="entry name" value="Laminin_G_3"/>
    <property type="match status" value="1"/>
</dbReference>
<dbReference type="EMBL" id="BONY01000064">
    <property type="protein sequence ID" value="GIH09237.1"/>
    <property type="molecule type" value="Genomic_DNA"/>
</dbReference>